<accession>A0A9K3JPM1</accession>
<keyword evidence="2" id="KW-1185">Reference proteome</keyword>
<dbReference type="AlphaFoldDB" id="A0A9K3JPM1"/>
<reference evidence="1" key="2">
    <citation type="submission" date="2020-06" db="EMBL/GenBank/DDBJ databases">
        <title>Helianthus annuus Genome sequencing and assembly Release 2.</title>
        <authorList>
            <person name="Gouzy J."/>
            <person name="Langlade N."/>
            <person name="Munos S."/>
        </authorList>
    </citation>
    <scope>NUCLEOTIDE SEQUENCE</scope>
    <source>
        <tissue evidence="1">Leaves</tissue>
    </source>
</reference>
<reference evidence="1" key="1">
    <citation type="journal article" date="2017" name="Nature">
        <title>The sunflower genome provides insights into oil metabolism, flowering and Asterid evolution.</title>
        <authorList>
            <person name="Badouin H."/>
            <person name="Gouzy J."/>
            <person name="Grassa C.J."/>
            <person name="Murat F."/>
            <person name="Staton S.E."/>
            <person name="Cottret L."/>
            <person name="Lelandais-Briere C."/>
            <person name="Owens G.L."/>
            <person name="Carrere S."/>
            <person name="Mayjonade B."/>
            <person name="Legrand L."/>
            <person name="Gill N."/>
            <person name="Kane N.C."/>
            <person name="Bowers J.E."/>
            <person name="Hubner S."/>
            <person name="Bellec A."/>
            <person name="Berard A."/>
            <person name="Berges H."/>
            <person name="Blanchet N."/>
            <person name="Boniface M.C."/>
            <person name="Brunel D."/>
            <person name="Catrice O."/>
            <person name="Chaidir N."/>
            <person name="Claudel C."/>
            <person name="Donnadieu C."/>
            <person name="Faraut T."/>
            <person name="Fievet G."/>
            <person name="Helmstetter N."/>
            <person name="King M."/>
            <person name="Knapp S.J."/>
            <person name="Lai Z."/>
            <person name="Le Paslier M.C."/>
            <person name="Lippi Y."/>
            <person name="Lorenzon L."/>
            <person name="Mandel J.R."/>
            <person name="Marage G."/>
            <person name="Marchand G."/>
            <person name="Marquand E."/>
            <person name="Bret-Mestries E."/>
            <person name="Morien E."/>
            <person name="Nambeesan S."/>
            <person name="Nguyen T."/>
            <person name="Pegot-Espagnet P."/>
            <person name="Pouilly N."/>
            <person name="Raftis F."/>
            <person name="Sallet E."/>
            <person name="Schiex T."/>
            <person name="Thomas J."/>
            <person name="Vandecasteele C."/>
            <person name="Vares D."/>
            <person name="Vear F."/>
            <person name="Vautrin S."/>
            <person name="Crespi M."/>
            <person name="Mangin B."/>
            <person name="Burke J.M."/>
            <person name="Salse J."/>
            <person name="Munos S."/>
            <person name="Vincourt P."/>
            <person name="Rieseberg L.H."/>
            <person name="Langlade N.B."/>
        </authorList>
    </citation>
    <scope>NUCLEOTIDE SEQUENCE</scope>
    <source>
        <tissue evidence="1">Leaves</tissue>
    </source>
</reference>
<gene>
    <name evidence="1" type="ORF">HanXRQr2_Chr02g0062981</name>
</gene>
<comment type="caution">
    <text evidence="1">The sequence shown here is derived from an EMBL/GenBank/DDBJ whole genome shotgun (WGS) entry which is preliminary data.</text>
</comment>
<dbReference type="EMBL" id="MNCJ02000317">
    <property type="protein sequence ID" value="KAF5818260.1"/>
    <property type="molecule type" value="Genomic_DNA"/>
</dbReference>
<evidence type="ECO:0000313" key="2">
    <source>
        <dbReference type="Proteomes" id="UP000215914"/>
    </source>
</evidence>
<protein>
    <submittedName>
        <fullName evidence="1">Uncharacterized protein</fullName>
    </submittedName>
</protein>
<evidence type="ECO:0000313" key="1">
    <source>
        <dbReference type="EMBL" id="KAF5818260.1"/>
    </source>
</evidence>
<sequence length="51" mass="6005">MTCRTTWYYTPNISNTNTQAIHNLITISIATHYFRKKHHLVQASRSSPRED</sequence>
<name>A0A9K3JPM1_HELAN</name>
<dbReference type="Gramene" id="mRNA:HanXRQr2_Chr02g0062981">
    <property type="protein sequence ID" value="CDS:HanXRQr2_Chr02g0062981.1"/>
    <property type="gene ID" value="HanXRQr2_Chr02g0062981"/>
</dbReference>
<organism evidence="1 2">
    <name type="scientific">Helianthus annuus</name>
    <name type="common">Common sunflower</name>
    <dbReference type="NCBI Taxonomy" id="4232"/>
    <lineage>
        <taxon>Eukaryota</taxon>
        <taxon>Viridiplantae</taxon>
        <taxon>Streptophyta</taxon>
        <taxon>Embryophyta</taxon>
        <taxon>Tracheophyta</taxon>
        <taxon>Spermatophyta</taxon>
        <taxon>Magnoliopsida</taxon>
        <taxon>eudicotyledons</taxon>
        <taxon>Gunneridae</taxon>
        <taxon>Pentapetalae</taxon>
        <taxon>asterids</taxon>
        <taxon>campanulids</taxon>
        <taxon>Asterales</taxon>
        <taxon>Asteraceae</taxon>
        <taxon>Asteroideae</taxon>
        <taxon>Heliantheae alliance</taxon>
        <taxon>Heliantheae</taxon>
        <taxon>Helianthus</taxon>
    </lineage>
</organism>
<proteinExistence type="predicted"/>
<dbReference type="Proteomes" id="UP000215914">
    <property type="component" value="Unassembled WGS sequence"/>
</dbReference>